<dbReference type="InterPro" id="IPR041522">
    <property type="entry name" value="CdaR_GGDEF"/>
</dbReference>
<dbReference type="Gene3D" id="1.10.10.2840">
    <property type="entry name" value="PucR C-terminal helix-turn-helix domain"/>
    <property type="match status" value="1"/>
</dbReference>
<dbReference type="InterPro" id="IPR042070">
    <property type="entry name" value="PucR_C-HTH_sf"/>
</dbReference>
<dbReference type="Pfam" id="PF01590">
    <property type="entry name" value="GAF"/>
    <property type="match status" value="1"/>
</dbReference>
<dbReference type="PANTHER" id="PTHR33744:SF1">
    <property type="entry name" value="DNA-BINDING TRANSCRIPTIONAL ACTIVATOR ADER"/>
    <property type="match status" value="1"/>
</dbReference>
<comment type="caution">
    <text evidence="4">The sequence shown here is derived from an EMBL/GenBank/DDBJ whole genome shotgun (WGS) entry which is preliminary data.</text>
</comment>
<evidence type="ECO:0000256" key="2">
    <source>
        <dbReference type="SAM" id="MobiDB-lite"/>
    </source>
</evidence>
<dbReference type="SMART" id="SM00065">
    <property type="entry name" value="GAF"/>
    <property type="match status" value="1"/>
</dbReference>
<evidence type="ECO:0000259" key="3">
    <source>
        <dbReference type="SMART" id="SM00065"/>
    </source>
</evidence>
<dbReference type="InterPro" id="IPR029016">
    <property type="entry name" value="GAF-like_dom_sf"/>
</dbReference>
<feature type="region of interest" description="Disordered" evidence="2">
    <location>
        <begin position="1"/>
        <end position="24"/>
    </location>
</feature>
<protein>
    <submittedName>
        <fullName evidence="4">GAF domain-containing protein</fullName>
    </submittedName>
</protein>
<evidence type="ECO:0000313" key="5">
    <source>
        <dbReference type="Proteomes" id="UP001237595"/>
    </source>
</evidence>
<dbReference type="Gene3D" id="3.30.450.40">
    <property type="match status" value="1"/>
</dbReference>
<dbReference type="RefSeq" id="WP_281456813.1">
    <property type="nucleotide sequence ID" value="NZ_JASAOF010000011.1"/>
</dbReference>
<organism evidence="4 5">
    <name type="scientific">Saccharopolyspora ipomoeae</name>
    <dbReference type="NCBI Taxonomy" id="3042027"/>
    <lineage>
        <taxon>Bacteria</taxon>
        <taxon>Bacillati</taxon>
        <taxon>Actinomycetota</taxon>
        <taxon>Actinomycetes</taxon>
        <taxon>Pseudonocardiales</taxon>
        <taxon>Pseudonocardiaceae</taxon>
        <taxon>Saccharopolyspora</taxon>
    </lineage>
</organism>
<keyword evidence="5" id="KW-1185">Reference proteome</keyword>
<dbReference type="Pfam" id="PF13556">
    <property type="entry name" value="HTH_30"/>
    <property type="match status" value="1"/>
</dbReference>
<name>A0ABT6PR58_9PSEU</name>
<dbReference type="SUPFAM" id="SSF55781">
    <property type="entry name" value="GAF domain-like"/>
    <property type="match status" value="1"/>
</dbReference>
<feature type="domain" description="GAF" evidence="3">
    <location>
        <begin position="53"/>
        <end position="204"/>
    </location>
</feature>
<gene>
    <name evidence="4" type="ORF">QFW96_17835</name>
</gene>
<dbReference type="InterPro" id="IPR003018">
    <property type="entry name" value="GAF"/>
</dbReference>
<dbReference type="Pfam" id="PF17853">
    <property type="entry name" value="GGDEF_2"/>
    <property type="match status" value="1"/>
</dbReference>
<dbReference type="EMBL" id="JASAOF010000011">
    <property type="protein sequence ID" value="MDI2030498.1"/>
    <property type="molecule type" value="Genomic_DNA"/>
</dbReference>
<dbReference type="InterPro" id="IPR051448">
    <property type="entry name" value="CdaR-like_regulators"/>
</dbReference>
<reference evidence="4 5" key="1">
    <citation type="submission" date="2023-04" db="EMBL/GenBank/DDBJ databases">
        <title>Draft genome sequence of Saccharopolyspora sp. TS4A08 isolated from sweet potato rhizospheric soil.</title>
        <authorList>
            <person name="Suksaard P."/>
            <person name="Duangmal K."/>
        </authorList>
    </citation>
    <scope>NUCLEOTIDE SEQUENCE [LARGE SCALE GENOMIC DNA]</scope>
    <source>
        <strain evidence="4 5">TS4A08</strain>
    </source>
</reference>
<sequence>MHEQTVGALPDPPAPRPGEQPGCTSSWVDVAHRERDVIIAFGEITNEAITSANQEDLLCLVGKQLCHLLGVTRCSVYLRGNDDRFRGAAGYSEVEGDISAAVQAQEAGIPGDHFSREVITTAAPVLISDVPGDSRPHRRTMEYWRVRAMLGVPLVFDDEVIGLIFVDNEEQEHTYTDEDIALAELFAGLGALFIRQAMLNARLKKQTAEVVQQKNSLAYLADVHQKLTNAVLDGADIQTVVRLLSDLSAKPVVLYGEDFEVLAWAAPAGLKMTQPPVLAANIRAMPSVHDTLQALSANRPSAVVPQTLAIGLGRRHLMCRLIIEGTPSGYLSIVEVGRSLQRLDTKLAEHGATVLSLQILSERRQAEAEGQAREDYLSDLLRNTRNAEQLGRRGPQFGIDLSEPHVLVRFSLDSTAPQVSGSAARRLVVGQLAKELGSAEPLAVSLPGVIIVLVGLRREDEGVTEPGALRDAASGVLSALSPRLNIRTAVISGTCRKAEDFPIAHRELREIDDLARSFGWCGGVLTADELGLFRVVVASGRVKEAVHFAHELIRPLEQHDDGTLLATWRAFVAAEGKAQATASALNVHENTVRYRLGKIREHIRQDPTTLDSLLCARMAFQILDLAGC</sequence>
<proteinExistence type="inferred from homology"/>
<dbReference type="Proteomes" id="UP001237595">
    <property type="component" value="Unassembled WGS sequence"/>
</dbReference>
<dbReference type="PANTHER" id="PTHR33744">
    <property type="entry name" value="CARBOHYDRATE DIACID REGULATOR"/>
    <property type="match status" value="1"/>
</dbReference>
<accession>A0ABT6PR58</accession>
<evidence type="ECO:0000256" key="1">
    <source>
        <dbReference type="ARBA" id="ARBA00006754"/>
    </source>
</evidence>
<comment type="similarity">
    <text evidence="1">Belongs to the CdaR family.</text>
</comment>
<evidence type="ECO:0000313" key="4">
    <source>
        <dbReference type="EMBL" id="MDI2030498.1"/>
    </source>
</evidence>
<dbReference type="InterPro" id="IPR025736">
    <property type="entry name" value="PucR_C-HTH_dom"/>
</dbReference>